<dbReference type="HOGENOM" id="CLU_117492_0_0_0"/>
<feature type="region of interest" description="Disordered" evidence="3">
    <location>
        <begin position="161"/>
        <end position="189"/>
    </location>
</feature>
<evidence type="ECO:0000256" key="1">
    <source>
        <dbReference type="ARBA" id="ARBA00022793"/>
    </source>
</evidence>
<keyword evidence="2" id="KW-0456">Lyase</keyword>
<reference evidence="5 6" key="1">
    <citation type="journal article" date="2014" name="Genome Announc.">
        <title>Genome Sequence and Methylome of Soil Bacterium Gemmatirosa kalamazoonensis KBS708T, a Member of the Rarely Cultivated Gemmatimonadetes Phylum.</title>
        <authorList>
            <person name="Debruyn J.M."/>
            <person name="Radosevich M."/>
            <person name="Wommack K.E."/>
            <person name="Polson S.W."/>
            <person name="Hauser L.J."/>
            <person name="Fawaz M.N."/>
            <person name="Korlach J."/>
            <person name="Tsai Y.C."/>
        </authorList>
    </citation>
    <scope>NUCLEOTIDE SEQUENCE [LARGE SCALE GENOMIC DNA]</scope>
    <source>
        <strain evidence="5 6">KBS708</strain>
        <plasmid evidence="6">Plasmid 2</plasmid>
    </source>
</reference>
<dbReference type="InterPro" id="IPR029061">
    <property type="entry name" value="THDP-binding"/>
</dbReference>
<dbReference type="EMBL" id="CP007130">
    <property type="protein sequence ID" value="AHG93679.1"/>
    <property type="molecule type" value="Genomic_DNA"/>
</dbReference>
<geneLocation type="plasmid" evidence="5 6">
    <name>2</name>
</geneLocation>
<dbReference type="OrthoDB" id="4494979at2"/>
<dbReference type="GO" id="GO:0030976">
    <property type="term" value="F:thiamine pyrophosphate binding"/>
    <property type="evidence" value="ECO:0007669"/>
    <property type="project" value="InterPro"/>
</dbReference>
<dbReference type="PANTHER" id="PTHR42818">
    <property type="entry name" value="SULFOPYRUVATE DECARBOXYLASE SUBUNIT ALPHA"/>
    <property type="match status" value="1"/>
</dbReference>
<dbReference type="Proteomes" id="UP000019151">
    <property type="component" value="Plasmid 2"/>
</dbReference>
<dbReference type="InParanoid" id="W0RRS9"/>
<evidence type="ECO:0000259" key="4">
    <source>
        <dbReference type="Pfam" id="PF02775"/>
    </source>
</evidence>
<dbReference type="eggNOG" id="COG0028">
    <property type="taxonomic scope" value="Bacteria"/>
</dbReference>
<name>W0RRS9_9BACT</name>
<sequence>MIALREALAALRDRRGDDDVVVTTMAAAREWMALGAHPLDLVLVPSSMGQATTFALGIALAQPHRRVIVCNGDGSMLMNLGSLVTIAEAAPANLVVLLFDNGVYEVTGAQPTPGAGRVDYAALARACGLGATHRFGDLAAWTTALPELLGARGPTFAVVDTVPEPGRPGPRSPGPAGERGERLREALAR</sequence>
<dbReference type="InterPro" id="IPR051818">
    <property type="entry name" value="TPP_dependent_decarboxylase"/>
</dbReference>
<feature type="domain" description="Thiamine pyrophosphate enzyme TPP-binding" evidence="4">
    <location>
        <begin position="45"/>
        <end position="156"/>
    </location>
</feature>
<feature type="compositionally biased region" description="Basic and acidic residues" evidence="3">
    <location>
        <begin position="178"/>
        <end position="189"/>
    </location>
</feature>
<dbReference type="PANTHER" id="PTHR42818:SF1">
    <property type="entry name" value="SULFOPYRUVATE DECARBOXYLASE"/>
    <property type="match status" value="1"/>
</dbReference>
<keyword evidence="1" id="KW-0210">Decarboxylase</keyword>
<dbReference type="GO" id="GO:0044281">
    <property type="term" value="P:small molecule metabolic process"/>
    <property type="evidence" value="ECO:0007669"/>
    <property type="project" value="UniProtKB-ARBA"/>
</dbReference>
<dbReference type="SUPFAM" id="SSF52518">
    <property type="entry name" value="Thiamin diphosphate-binding fold (THDP-binding)"/>
    <property type="match status" value="1"/>
</dbReference>
<dbReference type="AlphaFoldDB" id="W0RRS9"/>
<evidence type="ECO:0000313" key="6">
    <source>
        <dbReference type="Proteomes" id="UP000019151"/>
    </source>
</evidence>
<organism evidence="5 6">
    <name type="scientific">Gemmatirosa kalamazoonensis</name>
    <dbReference type="NCBI Taxonomy" id="861299"/>
    <lineage>
        <taxon>Bacteria</taxon>
        <taxon>Pseudomonadati</taxon>
        <taxon>Gemmatimonadota</taxon>
        <taxon>Gemmatimonadia</taxon>
        <taxon>Gemmatimonadales</taxon>
        <taxon>Gemmatimonadaceae</taxon>
        <taxon>Gemmatirosa</taxon>
    </lineage>
</organism>
<dbReference type="RefSeq" id="WP_025414973.1">
    <property type="nucleotide sequence ID" value="NZ_CP007130.1"/>
</dbReference>
<evidence type="ECO:0000256" key="3">
    <source>
        <dbReference type="SAM" id="MobiDB-lite"/>
    </source>
</evidence>
<dbReference type="InterPro" id="IPR011766">
    <property type="entry name" value="TPP_enzyme_TPP-bd"/>
</dbReference>
<evidence type="ECO:0000256" key="2">
    <source>
        <dbReference type="ARBA" id="ARBA00023239"/>
    </source>
</evidence>
<proteinExistence type="predicted"/>
<keyword evidence="5" id="KW-0614">Plasmid</keyword>
<protein>
    <submittedName>
        <fullName evidence="5">Thiamine pyrophosphate TPP-binding domain-containing protein</fullName>
    </submittedName>
</protein>
<dbReference type="GO" id="GO:0016831">
    <property type="term" value="F:carboxy-lyase activity"/>
    <property type="evidence" value="ECO:0007669"/>
    <property type="project" value="UniProtKB-KW"/>
</dbReference>
<keyword evidence="6" id="KW-1185">Reference proteome</keyword>
<dbReference type="Pfam" id="PF02775">
    <property type="entry name" value="TPP_enzyme_C"/>
    <property type="match status" value="1"/>
</dbReference>
<gene>
    <name evidence="5" type="ORF">J421_6144</name>
</gene>
<accession>W0RRS9</accession>
<evidence type="ECO:0000313" key="5">
    <source>
        <dbReference type="EMBL" id="AHG93679.1"/>
    </source>
</evidence>
<dbReference type="Gene3D" id="3.40.50.970">
    <property type="match status" value="1"/>
</dbReference>
<dbReference type="KEGG" id="gba:J421_6144"/>